<dbReference type="InterPro" id="IPR036047">
    <property type="entry name" value="F-box-like_dom_sf"/>
</dbReference>
<comment type="caution">
    <text evidence="2">The sequence shown here is derived from an EMBL/GenBank/DDBJ whole genome shotgun (WGS) entry which is preliminary data.</text>
</comment>
<evidence type="ECO:0008006" key="4">
    <source>
        <dbReference type="Google" id="ProtNLM"/>
    </source>
</evidence>
<feature type="region of interest" description="Disordered" evidence="1">
    <location>
        <begin position="175"/>
        <end position="195"/>
    </location>
</feature>
<evidence type="ECO:0000313" key="2">
    <source>
        <dbReference type="EMBL" id="KAJ2776513.1"/>
    </source>
</evidence>
<reference evidence="2" key="1">
    <citation type="submission" date="2022-07" db="EMBL/GenBank/DDBJ databases">
        <title>Phylogenomic reconstructions and comparative analyses of Kickxellomycotina fungi.</title>
        <authorList>
            <person name="Reynolds N.K."/>
            <person name="Stajich J.E."/>
            <person name="Barry K."/>
            <person name="Grigoriev I.V."/>
            <person name="Crous P."/>
            <person name="Smith M.E."/>
        </authorList>
    </citation>
    <scope>NUCLEOTIDE SEQUENCE</scope>
    <source>
        <strain evidence="2">NBRC 105414</strain>
    </source>
</reference>
<protein>
    <recommendedName>
        <fullName evidence="4">F-box domain-containing protein</fullName>
    </recommendedName>
</protein>
<dbReference type="SUPFAM" id="SSF81383">
    <property type="entry name" value="F-box domain"/>
    <property type="match status" value="1"/>
</dbReference>
<sequence length="356" mass="38362">MRSARVLGRDGISHPGLVWRYSEEQDAMVCLGHQCPIYDVFDPAKEDCCLTVHRSCYTLLLDRLERAEGAADGPLLMQRILPHINSQGVMRTDAALACAGRQDLGQGQRGRALRGARPEPQRPGPPPWLTCDPTDLPAVSLSRGGFSGRAARRGSIVPPPPPLVVMAMAAAPGFRGSNRDMHSESDGGDDDNDNCYGEMYLSGEAEIPKQLLTPPLTPTDRAEDVFPAAGSAPKKAAAAAAAAGPPARHSLLGLAPHMLLSIVSHLRPGDITALSQTCSALRAYLAPSSPVWGLVCRLALRYTPKHLSNQQLAEYYLRVRGNSRLEGCVLVQRERVERAICQIVRPLPPSIGLRQA</sequence>
<organism evidence="2 3">
    <name type="scientific">Coemansia javaensis</name>
    <dbReference type="NCBI Taxonomy" id="2761396"/>
    <lineage>
        <taxon>Eukaryota</taxon>
        <taxon>Fungi</taxon>
        <taxon>Fungi incertae sedis</taxon>
        <taxon>Zoopagomycota</taxon>
        <taxon>Kickxellomycotina</taxon>
        <taxon>Kickxellomycetes</taxon>
        <taxon>Kickxellales</taxon>
        <taxon>Kickxellaceae</taxon>
        <taxon>Coemansia</taxon>
    </lineage>
</organism>
<dbReference type="AlphaFoldDB" id="A0A9W8H1W8"/>
<proteinExistence type="predicted"/>
<dbReference type="Proteomes" id="UP001140217">
    <property type="component" value="Unassembled WGS sequence"/>
</dbReference>
<feature type="region of interest" description="Disordered" evidence="1">
    <location>
        <begin position="105"/>
        <end position="161"/>
    </location>
</feature>
<dbReference type="OrthoDB" id="5595605at2759"/>
<evidence type="ECO:0000256" key="1">
    <source>
        <dbReference type="SAM" id="MobiDB-lite"/>
    </source>
</evidence>
<keyword evidence="3" id="KW-1185">Reference proteome</keyword>
<accession>A0A9W8H1W8</accession>
<dbReference type="EMBL" id="JANBUL010000355">
    <property type="protein sequence ID" value="KAJ2776513.1"/>
    <property type="molecule type" value="Genomic_DNA"/>
</dbReference>
<feature type="compositionally biased region" description="Low complexity" evidence="1">
    <location>
        <begin position="105"/>
        <end position="115"/>
    </location>
</feature>
<name>A0A9W8H1W8_9FUNG</name>
<evidence type="ECO:0000313" key="3">
    <source>
        <dbReference type="Proteomes" id="UP001140217"/>
    </source>
</evidence>
<gene>
    <name evidence="2" type="ORF">H4R18_005629</name>
</gene>